<dbReference type="AlphaFoldDB" id="A0A9Q8SX75"/>
<proteinExistence type="predicted"/>
<organism evidence="1 2">
    <name type="scientific">Colletotrichum lupini</name>
    <dbReference type="NCBI Taxonomy" id="145971"/>
    <lineage>
        <taxon>Eukaryota</taxon>
        <taxon>Fungi</taxon>
        <taxon>Dikarya</taxon>
        <taxon>Ascomycota</taxon>
        <taxon>Pezizomycotina</taxon>
        <taxon>Sordariomycetes</taxon>
        <taxon>Hypocreomycetidae</taxon>
        <taxon>Glomerellales</taxon>
        <taxon>Glomerellaceae</taxon>
        <taxon>Colletotrichum</taxon>
        <taxon>Colletotrichum acutatum species complex</taxon>
    </lineage>
</organism>
<accession>A0A9Q8SX75</accession>
<reference evidence="1" key="1">
    <citation type="journal article" date="2021" name="Mol. Plant Microbe Interact.">
        <title>Complete Genome Sequence of the Plant-Pathogenic Fungus Colletotrichum lupini.</title>
        <authorList>
            <person name="Baroncelli R."/>
            <person name="Pensec F."/>
            <person name="Da Lio D."/>
            <person name="Boufleur T."/>
            <person name="Vicente I."/>
            <person name="Sarrocco S."/>
            <person name="Picot A."/>
            <person name="Baraldi E."/>
            <person name="Sukno S."/>
            <person name="Thon M."/>
            <person name="Le Floch G."/>
        </authorList>
    </citation>
    <scope>NUCLEOTIDE SEQUENCE</scope>
    <source>
        <strain evidence="1">IMI 504893</strain>
    </source>
</reference>
<evidence type="ECO:0000313" key="1">
    <source>
        <dbReference type="EMBL" id="UQC85189.1"/>
    </source>
</evidence>
<dbReference type="Proteomes" id="UP000830671">
    <property type="component" value="Chromosome 5"/>
</dbReference>
<protein>
    <submittedName>
        <fullName evidence="1">Uncharacterized protein</fullName>
    </submittedName>
</protein>
<feature type="non-terminal residue" evidence="1">
    <location>
        <position position="1"/>
    </location>
</feature>
<dbReference type="RefSeq" id="XP_049146804.1">
    <property type="nucleotide sequence ID" value="XM_049289659.1"/>
</dbReference>
<keyword evidence="2" id="KW-1185">Reference proteome</keyword>
<evidence type="ECO:0000313" key="2">
    <source>
        <dbReference type="Proteomes" id="UP000830671"/>
    </source>
</evidence>
<sequence length="250" mass="27414">PNPPVSELLRGGGAGPWPVPFSQPKPTYLVERRYQSPYLLPVRYLSPRRYTCPPSTASRYLAPYASMYLVLLPLRLSAPLALSLWVLESALALLRPLGAPWTLPHALELCHVRTATAVPHQHRPKCGYRSTPDSQRGEDANVPALEELGELDEEKKREANIKEDQDDSPALLECLCAVSGTCLNRDLHTNGPPPLVTQPRFQKKKGIPSLRIVTVLGSIRATRIAISRDSPQVSSAATSTNVFSISQPAT</sequence>
<dbReference type="EMBL" id="CP019477">
    <property type="protein sequence ID" value="UQC85189.1"/>
    <property type="molecule type" value="Genomic_DNA"/>
</dbReference>
<gene>
    <name evidence="1" type="ORF">CLUP02_10685</name>
</gene>
<dbReference type="KEGG" id="clup:CLUP02_10685"/>
<name>A0A9Q8SX75_9PEZI</name>
<dbReference type="GeneID" id="73344669"/>